<evidence type="ECO:0000259" key="4">
    <source>
        <dbReference type="PROSITE" id="PS50103"/>
    </source>
</evidence>
<evidence type="ECO:0000256" key="2">
    <source>
        <dbReference type="PROSITE-ProRule" id="PRU00723"/>
    </source>
</evidence>
<proteinExistence type="predicted"/>
<reference evidence="5" key="1">
    <citation type="submission" date="2015-07" db="EMBL/GenBank/DDBJ databases">
        <title>Transcriptome Assembly of Anthurium amnicola.</title>
        <authorList>
            <person name="Suzuki J."/>
        </authorList>
    </citation>
    <scope>NUCLEOTIDE SEQUENCE</scope>
</reference>
<keyword evidence="2" id="KW-0862">Zinc</keyword>
<keyword evidence="2" id="KW-0863">Zinc-finger</keyword>
<keyword evidence="1" id="KW-0238">DNA-binding</keyword>
<dbReference type="InterPro" id="IPR000571">
    <property type="entry name" value="Znf_CCCH"/>
</dbReference>
<feature type="domain" description="C3H1-type" evidence="4">
    <location>
        <begin position="404"/>
        <end position="432"/>
    </location>
</feature>
<keyword evidence="2" id="KW-0479">Metal-binding</keyword>
<name>A0A1D1Z5I7_9ARAE</name>
<dbReference type="PROSITE" id="PS50103">
    <property type="entry name" value="ZF_C3H1"/>
    <property type="match status" value="1"/>
</dbReference>
<sequence length="455" mass="49486">MARSKQSKRVSWAPDVKLCQVRLFLSEDTPQSGSGAQDHLQAKASWLQHSREVSSDESLPPGFEALLIPYQSKGISQIPTIKWKAPLKFLLNREWLVVAGEESEEVRLQNQRQLGVFEAIYPRPSSIPPNPVVSEVKDSHNDDARIPLIPITAIEDEDLSDELDSQAAIDASGLVRHSNVTQVLMDTKTPSMSNSTLEGSAGSTELHVPTIHNSEKQVVSFIPSVEPDVVAAASAAFTALMRSSEEGSLIDPDLLIKILSDPILIGKLVAEYGMPGQQHPPPVSATTPAPPAASPAPANLSAPLPTSQMGQFDSPQNAVLCHPTNSQTSPTAIQITANPIVSGPQVRDMSYLKTLIQQHGGDKQEVVDSNHAPFDGHCGYPFKALGGNDLDQGIQASLRRDSKPKIPKPCIYFNSPRGCRRGADCLYVHDVSLPRTIERQSRKKIKLDKETIRRV</sequence>
<dbReference type="PANTHER" id="PTHR33400">
    <property type="entry name" value="ZINC FINGER CCCH DOMAIN-CONTAINING PROTEIN 6-RELATED"/>
    <property type="match status" value="1"/>
</dbReference>
<feature type="region of interest" description="Disordered" evidence="3">
    <location>
        <begin position="276"/>
        <end position="309"/>
    </location>
</feature>
<gene>
    <name evidence="5" type="primary">At1g19860</name>
    <name evidence="5" type="ORF">g.44150</name>
</gene>
<protein>
    <submittedName>
        <fullName evidence="5">Zinc finger CCCH domain-containing protein 6</fullName>
    </submittedName>
</protein>
<dbReference type="EMBL" id="GDJX01005758">
    <property type="protein sequence ID" value="JAT62178.1"/>
    <property type="molecule type" value="Transcribed_RNA"/>
</dbReference>
<accession>A0A1D1Z5I7</accession>
<feature type="compositionally biased region" description="Low complexity" evidence="3">
    <location>
        <begin position="295"/>
        <end position="307"/>
    </location>
</feature>
<evidence type="ECO:0000256" key="1">
    <source>
        <dbReference type="ARBA" id="ARBA00023125"/>
    </source>
</evidence>
<evidence type="ECO:0000256" key="3">
    <source>
        <dbReference type="SAM" id="MobiDB-lite"/>
    </source>
</evidence>
<dbReference type="AlphaFoldDB" id="A0A1D1Z5I7"/>
<dbReference type="PANTHER" id="PTHR33400:SF2">
    <property type="entry name" value="ZINC FINGER CCCH DOMAIN-CONTAINING PROTEIN 6"/>
    <property type="match status" value="1"/>
</dbReference>
<dbReference type="GO" id="GO:0003677">
    <property type="term" value="F:DNA binding"/>
    <property type="evidence" value="ECO:0007669"/>
    <property type="project" value="UniProtKB-KW"/>
</dbReference>
<feature type="zinc finger region" description="C3H1-type" evidence="2">
    <location>
        <begin position="404"/>
        <end position="432"/>
    </location>
</feature>
<evidence type="ECO:0000313" key="5">
    <source>
        <dbReference type="EMBL" id="JAT62178.1"/>
    </source>
</evidence>
<organism evidence="5">
    <name type="scientific">Anthurium amnicola</name>
    <dbReference type="NCBI Taxonomy" id="1678845"/>
    <lineage>
        <taxon>Eukaryota</taxon>
        <taxon>Viridiplantae</taxon>
        <taxon>Streptophyta</taxon>
        <taxon>Embryophyta</taxon>
        <taxon>Tracheophyta</taxon>
        <taxon>Spermatophyta</taxon>
        <taxon>Magnoliopsida</taxon>
        <taxon>Liliopsida</taxon>
        <taxon>Araceae</taxon>
        <taxon>Pothoideae</taxon>
        <taxon>Potheae</taxon>
        <taxon>Anthurium</taxon>
    </lineage>
</organism>
<dbReference type="GO" id="GO:0008270">
    <property type="term" value="F:zinc ion binding"/>
    <property type="evidence" value="ECO:0007669"/>
    <property type="project" value="UniProtKB-KW"/>
</dbReference>
<feature type="compositionally biased region" description="Pro residues" evidence="3">
    <location>
        <begin position="278"/>
        <end position="294"/>
    </location>
</feature>